<protein>
    <submittedName>
        <fullName evidence="1">Uncharacterized protein</fullName>
    </submittedName>
</protein>
<reference evidence="1 2" key="1">
    <citation type="submission" date="2018-05" db="EMBL/GenBank/DDBJ databases">
        <title>Genomic Encyclopedia of Type Strains, Phase IV (KMG-IV): sequencing the most valuable type-strain genomes for metagenomic binning, comparative biology and taxonomic classification.</title>
        <authorList>
            <person name="Goeker M."/>
        </authorList>
    </citation>
    <scope>NUCLEOTIDE SEQUENCE [LARGE SCALE GENOMIC DNA]</scope>
    <source>
        <strain evidence="1 2">DSM 44704</strain>
    </source>
</reference>
<evidence type="ECO:0000313" key="2">
    <source>
        <dbReference type="Proteomes" id="UP000247569"/>
    </source>
</evidence>
<evidence type="ECO:0000313" key="1">
    <source>
        <dbReference type="EMBL" id="PXX61619.1"/>
    </source>
</evidence>
<comment type="caution">
    <text evidence="1">The sequence shown here is derived from an EMBL/GenBank/DDBJ whole genome shotgun (WGS) entry which is preliminary data.</text>
</comment>
<dbReference type="EMBL" id="QJKF01000008">
    <property type="protein sequence ID" value="PXX61619.1"/>
    <property type="molecule type" value="Genomic_DNA"/>
</dbReference>
<name>A0A318JXY2_9NOCA</name>
<accession>A0A318JXY2</accession>
<gene>
    <name evidence="1" type="ORF">DFR70_108177</name>
</gene>
<dbReference type="RefSeq" id="WP_040739239.1">
    <property type="nucleotide sequence ID" value="NZ_QJKF01000008.1"/>
</dbReference>
<sequence length="159" mass="15840">MLPGGRGTVVLAVTDTTRALLAQAHARACGAADRASVAAKRAVNREKAVDHVARAHDSARAVATANTTRDAAWHAYVAANHATRATFYAVAAADAAVTVQDAAAAALAAAKAAAFAPDDVAIADTAAAAEEAAIVASNGAYGAPPTVPIPRIGHRLSVN</sequence>
<proteinExistence type="predicted"/>
<organism evidence="1 2">
    <name type="scientific">Nocardia tenerifensis</name>
    <dbReference type="NCBI Taxonomy" id="228006"/>
    <lineage>
        <taxon>Bacteria</taxon>
        <taxon>Bacillati</taxon>
        <taxon>Actinomycetota</taxon>
        <taxon>Actinomycetes</taxon>
        <taxon>Mycobacteriales</taxon>
        <taxon>Nocardiaceae</taxon>
        <taxon>Nocardia</taxon>
    </lineage>
</organism>
<dbReference type="Proteomes" id="UP000247569">
    <property type="component" value="Unassembled WGS sequence"/>
</dbReference>
<dbReference type="AlphaFoldDB" id="A0A318JXY2"/>
<keyword evidence="2" id="KW-1185">Reference proteome</keyword>